<dbReference type="eggNOG" id="ENOG5031KT0">
    <property type="taxonomic scope" value="Bacteria"/>
</dbReference>
<sequence>MPTATQDHLPGLEAVRLLVLPDPRAPRPPTIQERFEQFHELNPWVLADLERLAADCIEARFSKISIGMLFELVRYSYGRATLGGDDFRLNNDFRSRYARLLIERHPEWAPRIEVRALRSD</sequence>
<dbReference type="HOGENOM" id="CLU_170406_0_0_11"/>
<evidence type="ECO:0000313" key="1">
    <source>
        <dbReference type="EMBL" id="KDN85644.1"/>
    </source>
</evidence>
<dbReference type="OrthoDB" id="4736593at2"/>
<dbReference type="Proteomes" id="UP000027178">
    <property type="component" value="Unassembled WGS sequence"/>
</dbReference>
<reference evidence="1 2" key="1">
    <citation type="submission" date="2014-05" db="EMBL/GenBank/DDBJ databases">
        <title>Draft Genome Sequence of Kitasatospora cheerisanensis KCTC 2395.</title>
        <authorList>
            <person name="Nam D.H."/>
        </authorList>
    </citation>
    <scope>NUCLEOTIDE SEQUENCE [LARGE SCALE GENOMIC DNA]</scope>
    <source>
        <strain evidence="1 2">KCTC 2395</strain>
    </source>
</reference>
<comment type="caution">
    <text evidence="1">The sequence shown here is derived from an EMBL/GenBank/DDBJ whole genome shotgun (WGS) entry which is preliminary data.</text>
</comment>
<keyword evidence="2" id="KW-1185">Reference proteome</keyword>
<organism evidence="1 2">
    <name type="scientific">Kitasatospora cheerisanensis KCTC 2395</name>
    <dbReference type="NCBI Taxonomy" id="1348663"/>
    <lineage>
        <taxon>Bacteria</taxon>
        <taxon>Bacillati</taxon>
        <taxon>Actinomycetota</taxon>
        <taxon>Actinomycetes</taxon>
        <taxon>Kitasatosporales</taxon>
        <taxon>Streptomycetaceae</taxon>
        <taxon>Kitasatospora</taxon>
    </lineage>
</organism>
<protein>
    <submittedName>
        <fullName evidence="1">Uncharacterized protein</fullName>
    </submittedName>
</protein>
<dbReference type="RefSeq" id="WP_051652989.1">
    <property type="nucleotide sequence ID" value="NZ_KK853997.1"/>
</dbReference>
<dbReference type="PATRIC" id="fig|1348663.4.peg.2470"/>
<proteinExistence type="predicted"/>
<dbReference type="AlphaFoldDB" id="A0A066Z079"/>
<evidence type="ECO:0000313" key="2">
    <source>
        <dbReference type="Proteomes" id="UP000027178"/>
    </source>
</evidence>
<gene>
    <name evidence="1" type="ORF">KCH_25530</name>
</gene>
<name>A0A066Z079_9ACTN</name>
<dbReference type="EMBL" id="JNBY01000080">
    <property type="protein sequence ID" value="KDN85644.1"/>
    <property type="molecule type" value="Genomic_DNA"/>
</dbReference>
<accession>A0A066Z079</accession>